<dbReference type="AlphaFoldDB" id="A0A918NMW3"/>
<gene>
    <name evidence="2" type="ORF">GCM10010515_57130</name>
</gene>
<evidence type="ECO:0000313" key="2">
    <source>
        <dbReference type="EMBL" id="GGX82049.1"/>
    </source>
</evidence>
<accession>A0A918NMW3</accession>
<reference evidence="2" key="2">
    <citation type="submission" date="2020-09" db="EMBL/GenBank/DDBJ databases">
        <authorList>
            <person name="Sun Q."/>
            <person name="Ohkuma M."/>
        </authorList>
    </citation>
    <scope>NUCLEOTIDE SEQUENCE</scope>
    <source>
        <strain evidence="2">JCM 4956</strain>
    </source>
</reference>
<dbReference type="InterPro" id="IPR011335">
    <property type="entry name" value="Restrct_endonuc-II-like"/>
</dbReference>
<evidence type="ECO:0000256" key="1">
    <source>
        <dbReference type="SAM" id="MobiDB-lite"/>
    </source>
</evidence>
<feature type="compositionally biased region" description="Low complexity" evidence="1">
    <location>
        <begin position="452"/>
        <end position="466"/>
    </location>
</feature>
<organism evidence="2 3">
    <name type="scientific">Streptomyces fructofermentans</name>
    <dbReference type="NCBI Taxonomy" id="152141"/>
    <lineage>
        <taxon>Bacteria</taxon>
        <taxon>Bacillati</taxon>
        <taxon>Actinomycetota</taxon>
        <taxon>Actinomycetes</taxon>
        <taxon>Kitasatosporales</taxon>
        <taxon>Streptomycetaceae</taxon>
        <taxon>Streptomyces</taxon>
    </lineage>
</organism>
<name>A0A918NMW3_9ACTN</name>
<dbReference type="EMBL" id="BMWD01000023">
    <property type="protein sequence ID" value="GGX82049.1"/>
    <property type="molecule type" value="Genomic_DNA"/>
</dbReference>
<dbReference type="RefSeq" id="WP_229916628.1">
    <property type="nucleotide sequence ID" value="NZ_BMWD01000023.1"/>
</dbReference>
<protein>
    <submittedName>
        <fullName evidence="2">Uncharacterized protein</fullName>
    </submittedName>
</protein>
<dbReference type="Proteomes" id="UP000645555">
    <property type="component" value="Unassembled WGS sequence"/>
</dbReference>
<dbReference type="SUPFAM" id="SSF52980">
    <property type="entry name" value="Restriction endonuclease-like"/>
    <property type="match status" value="1"/>
</dbReference>
<feature type="region of interest" description="Disordered" evidence="1">
    <location>
        <begin position="450"/>
        <end position="485"/>
    </location>
</feature>
<evidence type="ECO:0000313" key="3">
    <source>
        <dbReference type="Proteomes" id="UP000645555"/>
    </source>
</evidence>
<reference evidence="2" key="1">
    <citation type="journal article" date="2014" name="Int. J. Syst. Evol. Microbiol.">
        <title>Complete genome sequence of Corynebacterium casei LMG S-19264T (=DSM 44701T), isolated from a smear-ripened cheese.</title>
        <authorList>
            <consortium name="US DOE Joint Genome Institute (JGI-PGF)"/>
            <person name="Walter F."/>
            <person name="Albersmeier A."/>
            <person name="Kalinowski J."/>
            <person name="Ruckert C."/>
        </authorList>
    </citation>
    <scope>NUCLEOTIDE SEQUENCE</scope>
    <source>
        <strain evidence="2">JCM 4956</strain>
    </source>
</reference>
<sequence length="485" mass="53107">MAAHFQGPNGLVSVHVAVRDPATMAEPDPEAADYARDLFAASAKYAAVSWSALGAEPRWLGMDTSTCAAAINPSRLYNRGADEFDRFLSGAASRGEPALIIATMGNEDDGGLRRNIFSRYDASVDFLNFTGSIAGKRLLAGAEVSLAPGLDAADRDLGLRLQNRPAGAPWWAMALQSIGFEGPRGTTVHEPEGELVPILVDSVGEPVAARWMPSDGWQIWYVIPDAVDWNTMVDWIVQKALPEHVPAALRRVRSLHSIDADLETPAETKARAALDELERRYLDDKARLQTDLEQARQEAEPMRSGLLYGTGRELEVAVAVVLRAAGFTVTELDAELGTQSADLLAVLDQETCLIEVKAASGAAPEKLVSYLQRHLDKWPQLRPDQPVTCSALIVNHQHRLDPAQRPTEVYQRNQHKEFVDALTFPVLASGQLFGWWRTQDWPAVRTAVLGRPQSSQPSTPSTVQSTANAPRQRRPWFRSRGANSA</sequence>
<comment type="caution">
    <text evidence="2">The sequence shown here is derived from an EMBL/GenBank/DDBJ whole genome shotgun (WGS) entry which is preliminary data.</text>
</comment>
<keyword evidence="3" id="KW-1185">Reference proteome</keyword>
<proteinExistence type="predicted"/>